<sequence length="414" mass="45749">MSSVEILHMSFNRDGTSLSVGTVESCFHLSVDAPEHPERLEYGTNLGSRIVTRLGRSSLVALVFVHTPRKLRIFNMIKNEEICSQLYKDSILGVRITQLKMVVCLEHRIYIHSTKNMQDCDVKGTNPNPRGVFSLSEEGERLLLAFPATETTGEIQVFDVVSKTTQRLIKAFEQPLANLQFNDQGTLLAASSVEGTHIVVLNPLDGRCIYKLYRGYSSVEVYHMCFSKDDVFLAVTSSNPTIHIFKLDNAVVDNNNCKLEQEHGAPPLSPTKRNTIHQSATCEASSSSSPPRSSPVDESDKDALATSNSGETGTDYNSYYSLNSWIGWAKSTIVPILPSNISESLTGTNRAFATIRMPYKDVRSIVAVTTSYTEEGPEGRVIVGAYDGLIYIYKFKKDVGGECELLKQIEAVGK</sequence>
<dbReference type="EMBL" id="LNIX01000007">
    <property type="protein sequence ID" value="OXA52150.1"/>
    <property type="molecule type" value="Genomic_DNA"/>
</dbReference>
<dbReference type="GO" id="GO:0005737">
    <property type="term" value="C:cytoplasm"/>
    <property type="evidence" value="ECO:0007669"/>
    <property type="project" value="UniProtKB-ARBA"/>
</dbReference>
<dbReference type="InterPro" id="IPR036322">
    <property type="entry name" value="WD40_repeat_dom_sf"/>
</dbReference>
<dbReference type="PANTHER" id="PTHR11227">
    <property type="entry name" value="WD-REPEAT PROTEIN INTERACTING WITH PHOSPHOINOSIDES WIPI -RELATED"/>
    <property type="match status" value="1"/>
</dbReference>
<evidence type="ECO:0000256" key="4">
    <source>
        <dbReference type="ARBA" id="ARBA00025740"/>
    </source>
</evidence>
<evidence type="ECO:0000256" key="3">
    <source>
        <dbReference type="ARBA" id="ARBA00023006"/>
    </source>
</evidence>
<evidence type="ECO:0000313" key="7">
    <source>
        <dbReference type="Proteomes" id="UP000198287"/>
    </source>
</evidence>
<dbReference type="Proteomes" id="UP000198287">
    <property type="component" value="Unassembled WGS sequence"/>
</dbReference>
<dbReference type="SUPFAM" id="SSF50978">
    <property type="entry name" value="WD40 repeat-like"/>
    <property type="match status" value="1"/>
</dbReference>
<name>A0A226E4E8_FOLCA</name>
<comment type="similarity">
    <text evidence="4">Belongs to the WD repeat PROPPIN family.</text>
</comment>
<dbReference type="InterPro" id="IPR015943">
    <property type="entry name" value="WD40/YVTN_repeat-like_dom_sf"/>
</dbReference>
<dbReference type="OrthoDB" id="1667587at2759"/>
<dbReference type="STRING" id="158441.A0A226E4E8"/>
<keyword evidence="2" id="KW-0677">Repeat</keyword>
<evidence type="ECO:0000256" key="2">
    <source>
        <dbReference type="ARBA" id="ARBA00022737"/>
    </source>
</evidence>
<dbReference type="Gene3D" id="2.130.10.10">
    <property type="entry name" value="YVTN repeat-like/Quinoprotein amine dehydrogenase"/>
    <property type="match status" value="1"/>
</dbReference>
<feature type="compositionally biased region" description="Polar residues" evidence="5">
    <location>
        <begin position="271"/>
        <end position="284"/>
    </location>
</feature>
<accession>A0A226E4E8</accession>
<feature type="region of interest" description="Disordered" evidence="5">
    <location>
        <begin position="261"/>
        <end position="309"/>
    </location>
</feature>
<keyword evidence="1" id="KW-0853">WD repeat</keyword>
<keyword evidence="7" id="KW-1185">Reference proteome</keyword>
<comment type="caution">
    <text evidence="6">The sequence shown here is derived from an EMBL/GenBank/DDBJ whole genome shotgun (WGS) entry which is preliminary data.</text>
</comment>
<dbReference type="SMART" id="SM00320">
    <property type="entry name" value="WD40"/>
    <property type="match status" value="3"/>
</dbReference>
<evidence type="ECO:0000256" key="1">
    <source>
        <dbReference type="ARBA" id="ARBA00022574"/>
    </source>
</evidence>
<gene>
    <name evidence="6" type="ORF">Fcan01_13024</name>
</gene>
<evidence type="ECO:0000313" key="6">
    <source>
        <dbReference type="EMBL" id="OXA52150.1"/>
    </source>
</evidence>
<dbReference type="Pfam" id="PF21032">
    <property type="entry name" value="PROPPIN"/>
    <property type="match status" value="1"/>
</dbReference>
<organism evidence="6 7">
    <name type="scientific">Folsomia candida</name>
    <name type="common">Springtail</name>
    <dbReference type="NCBI Taxonomy" id="158441"/>
    <lineage>
        <taxon>Eukaryota</taxon>
        <taxon>Metazoa</taxon>
        <taxon>Ecdysozoa</taxon>
        <taxon>Arthropoda</taxon>
        <taxon>Hexapoda</taxon>
        <taxon>Collembola</taxon>
        <taxon>Entomobryomorpha</taxon>
        <taxon>Isotomoidea</taxon>
        <taxon>Isotomidae</taxon>
        <taxon>Proisotominae</taxon>
        <taxon>Folsomia</taxon>
    </lineage>
</organism>
<proteinExistence type="inferred from homology"/>
<dbReference type="GO" id="GO:0006914">
    <property type="term" value="P:autophagy"/>
    <property type="evidence" value="ECO:0007669"/>
    <property type="project" value="UniProtKB-KW"/>
</dbReference>
<dbReference type="AlphaFoldDB" id="A0A226E4E8"/>
<reference evidence="6 7" key="1">
    <citation type="submission" date="2015-12" db="EMBL/GenBank/DDBJ databases">
        <title>The genome of Folsomia candida.</title>
        <authorList>
            <person name="Faddeeva A."/>
            <person name="Derks M.F."/>
            <person name="Anvar Y."/>
            <person name="Smit S."/>
            <person name="Van Straalen N."/>
            <person name="Roelofs D."/>
        </authorList>
    </citation>
    <scope>NUCLEOTIDE SEQUENCE [LARGE SCALE GENOMIC DNA]</scope>
    <source>
        <strain evidence="6 7">VU population</strain>
        <tissue evidence="6">Whole body</tissue>
    </source>
</reference>
<dbReference type="InterPro" id="IPR048720">
    <property type="entry name" value="PROPPIN"/>
</dbReference>
<keyword evidence="3" id="KW-0072">Autophagy</keyword>
<protein>
    <submittedName>
        <fullName evidence="6">WD repeat domain phosphoinositide-interacting protein 2</fullName>
    </submittedName>
</protein>
<evidence type="ECO:0000256" key="5">
    <source>
        <dbReference type="SAM" id="MobiDB-lite"/>
    </source>
</evidence>
<dbReference type="InterPro" id="IPR001680">
    <property type="entry name" value="WD40_rpt"/>
</dbReference>